<dbReference type="AlphaFoldDB" id="A0A8S4RIR3"/>
<reference evidence="2" key="1">
    <citation type="submission" date="2022-03" db="EMBL/GenBank/DDBJ databases">
        <authorList>
            <person name="Lindestad O."/>
        </authorList>
    </citation>
    <scope>NUCLEOTIDE SEQUENCE</scope>
</reference>
<dbReference type="Proteomes" id="UP000838756">
    <property type="component" value="Unassembled WGS sequence"/>
</dbReference>
<evidence type="ECO:0000313" key="2">
    <source>
        <dbReference type="EMBL" id="CAH2236541.1"/>
    </source>
</evidence>
<keyword evidence="3" id="KW-1185">Reference proteome</keyword>
<proteinExistence type="predicted"/>
<feature type="transmembrane region" description="Helical" evidence="1">
    <location>
        <begin position="33"/>
        <end position="61"/>
    </location>
</feature>
<evidence type="ECO:0000313" key="3">
    <source>
        <dbReference type="Proteomes" id="UP000838756"/>
    </source>
</evidence>
<dbReference type="EMBL" id="CAKXAJ010025209">
    <property type="protein sequence ID" value="CAH2236541.1"/>
    <property type="molecule type" value="Genomic_DNA"/>
</dbReference>
<feature type="transmembrane region" description="Helical" evidence="1">
    <location>
        <begin position="115"/>
        <end position="135"/>
    </location>
</feature>
<organism evidence="2 3">
    <name type="scientific">Pararge aegeria aegeria</name>
    <dbReference type="NCBI Taxonomy" id="348720"/>
    <lineage>
        <taxon>Eukaryota</taxon>
        <taxon>Metazoa</taxon>
        <taxon>Ecdysozoa</taxon>
        <taxon>Arthropoda</taxon>
        <taxon>Hexapoda</taxon>
        <taxon>Insecta</taxon>
        <taxon>Pterygota</taxon>
        <taxon>Neoptera</taxon>
        <taxon>Endopterygota</taxon>
        <taxon>Lepidoptera</taxon>
        <taxon>Glossata</taxon>
        <taxon>Ditrysia</taxon>
        <taxon>Papilionoidea</taxon>
        <taxon>Nymphalidae</taxon>
        <taxon>Satyrinae</taxon>
        <taxon>Satyrini</taxon>
        <taxon>Parargina</taxon>
        <taxon>Pararge</taxon>
    </lineage>
</organism>
<dbReference type="OrthoDB" id="6919311at2759"/>
<keyword evidence="1" id="KW-0472">Membrane</keyword>
<gene>
    <name evidence="2" type="primary">jg8023</name>
    <name evidence="2" type="ORF">PAEG_LOCUS13911</name>
</gene>
<keyword evidence="1" id="KW-1133">Transmembrane helix</keyword>
<accession>A0A8S4RIR3</accession>
<sequence length="136" mass="16027">MFMHTFAGFIKITNIQYNLFKYNTNRVQNNFDIIHLVGVCCCLVYIYMLIFLPSIIFEMVIAKLENLRMELADSMITSIDENRRYNLLQLLKCLREQPPKYTLWRAVEVNARLPLAFLSLSVTYLVCLLQLSHILE</sequence>
<evidence type="ECO:0000256" key="1">
    <source>
        <dbReference type="SAM" id="Phobius"/>
    </source>
</evidence>
<keyword evidence="1" id="KW-0812">Transmembrane</keyword>
<protein>
    <submittedName>
        <fullName evidence="2">Jg8023 protein</fullName>
    </submittedName>
</protein>
<comment type="caution">
    <text evidence="2">The sequence shown here is derived from an EMBL/GenBank/DDBJ whole genome shotgun (WGS) entry which is preliminary data.</text>
</comment>
<name>A0A8S4RIR3_9NEOP</name>